<comment type="subcellular location">
    <subcellularLocation>
        <location evidence="1">Endoplasmic reticulum</location>
    </subcellularLocation>
</comment>
<feature type="domain" description="Glycosyl transferase family 28 C-terminal" evidence="6">
    <location>
        <begin position="1"/>
        <end position="136"/>
    </location>
</feature>
<proteinExistence type="inferred from homology"/>
<dbReference type="SUPFAM" id="SSF53756">
    <property type="entry name" value="UDP-Glycosyltransferase/glycogen phosphorylase"/>
    <property type="match status" value="1"/>
</dbReference>
<evidence type="ECO:0000259" key="6">
    <source>
        <dbReference type="Pfam" id="PF04101"/>
    </source>
</evidence>
<dbReference type="GO" id="GO:0016758">
    <property type="term" value="F:hexosyltransferase activity"/>
    <property type="evidence" value="ECO:0007669"/>
    <property type="project" value="InterPro"/>
</dbReference>
<dbReference type="Pfam" id="PF04101">
    <property type="entry name" value="Glyco_tran_28_C"/>
    <property type="match status" value="1"/>
</dbReference>
<accession>A0A850R6N7</accession>
<dbReference type="EMBL" id="JABZEC010000002">
    <property type="protein sequence ID" value="NVY96205.1"/>
    <property type="molecule type" value="Genomic_DNA"/>
</dbReference>
<keyword evidence="5" id="KW-0256">Endoplasmic reticulum</keyword>
<dbReference type="RefSeq" id="WP_176942360.1">
    <property type="nucleotide sequence ID" value="NZ_JABZEC010000002.1"/>
</dbReference>
<name>A0A850R6N7_9LACO</name>
<dbReference type="PANTHER" id="PTHR12867">
    <property type="entry name" value="GLYCOSYL TRANSFERASE-RELATED"/>
    <property type="match status" value="1"/>
</dbReference>
<dbReference type="PANTHER" id="PTHR12867:SF6">
    <property type="entry name" value="N-ACETYLGLUCOSAMINYLDIPHOSPHODOLICHOL N-ACETYLGLUCOSAMINYLTRANSFERASE"/>
    <property type="match status" value="1"/>
</dbReference>
<dbReference type="GO" id="GO:0006488">
    <property type="term" value="P:dolichol-linked oligosaccharide biosynthetic process"/>
    <property type="evidence" value="ECO:0007669"/>
    <property type="project" value="InterPro"/>
</dbReference>
<dbReference type="AlphaFoldDB" id="A0A850R6N7"/>
<evidence type="ECO:0000313" key="8">
    <source>
        <dbReference type="Proteomes" id="UP000563523"/>
    </source>
</evidence>
<protein>
    <submittedName>
        <fullName evidence="7">Beta(1,3)galactosyltransferase EpsH</fullName>
    </submittedName>
</protein>
<keyword evidence="8" id="KW-1185">Reference proteome</keyword>
<keyword evidence="3 7" id="KW-0328">Glycosyltransferase</keyword>
<dbReference type="Gene3D" id="3.40.50.2000">
    <property type="entry name" value="Glycogen Phosphorylase B"/>
    <property type="match status" value="1"/>
</dbReference>
<gene>
    <name evidence="7" type="ORF">HU830_03310</name>
</gene>
<reference evidence="7 8" key="1">
    <citation type="submission" date="2020-06" db="EMBL/GenBank/DDBJ databases">
        <authorList>
            <person name="Kang J."/>
        </authorList>
    </citation>
    <scope>NUCLEOTIDE SEQUENCE [LARGE SCALE GENOMIC DNA]</scope>
    <source>
        <strain evidence="7 8">DCY120</strain>
    </source>
</reference>
<keyword evidence="4 7" id="KW-0808">Transferase</keyword>
<evidence type="ECO:0000256" key="5">
    <source>
        <dbReference type="ARBA" id="ARBA00022824"/>
    </source>
</evidence>
<evidence type="ECO:0000256" key="1">
    <source>
        <dbReference type="ARBA" id="ARBA00004240"/>
    </source>
</evidence>
<evidence type="ECO:0000256" key="4">
    <source>
        <dbReference type="ARBA" id="ARBA00022679"/>
    </source>
</evidence>
<evidence type="ECO:0000256" key="3">
    <source>
        <dbReference type="ARBA" id="ARBA00022676"/>
    </source>
</evidence>
<evidence type="ECO:0000256" key="2">
    <source>
        <dbReference type="ARBA" id="ARBA00006962"/>
    </source>
</evidence>
<organism evidence="7 8">
    <name type="scientific">Bombilactobacillus apium</name>
    <dbReference type="NCBI Taxonomy" id="2675299"/>
    <lineage>
        <taxon>Bacteria</taxon>
        <taxon>Bacillati</taxon>
        <taxon>Bacillota</taxon>
        <taxon>Bacilli</taxon>
        <taxon>Lactobacillales</taxon>
        <taxon>Lactobacillaceae</taxon>
        <taxon>Bombilactobacillus</taxon>
    </lineage>
</organism>
<dbReference type="InterPro" id="IPR039042">
    <property type="entry name" value="Alg13-like"/>
</dbReference>
<dbReference type="InterPro" id="IPR007235">
    <property type="entry name" value="Glyco_trans_28_C"/>
</dbReference>
<evidence type="ECO:0000313" key="7">
    <source>
        <dbReference type="EMBL" id="NVY96205.1"/>
    </source>
</evidence>
<dbReference type="Proteomes" id="UP000563523">
    <property type="component" value="Unassembled WGS sequence"/>
</dbReference>
<comment type="caution">
    <text evidence="7">The sequence shown here is derived from an EMBL/GenBank/DDBJ whole genome shotgun (WGS) entry which is preliminary data.</text>
</comment>
<sequence length="163" mass="18484">MIFVTVGSQKFEFSRLLRYINNLIIANIINEPVFAQIGNNIDDGYLFETSQFIDRSKFREKMAQSDIVITHAGTGAIVGALEMDKCVIAVPRQKDFNEHVDNHQFEIANAFQSAGYIEMATSEVELATALDKLKSGVYKKFKSNTSTYILYLESYLNKIVKPR</sequence>
<comment type="similarity">
    <text evidence="2">Belongs to the glycosyltransferase 28 family.</text>
</comment>